<protein>
    <recommendedName>
        <fullName evidence="3">DUF4175 domain-containing protein</fullName>
    </recommendedName>
</protein>
<feature type="coiled-coil region" evidence="1">
    <location>
        <begin position="445"/>
        <end position="549"/>
    </location>
</feature>
<evidence type="ECO:0008006" key="3">
    <source>
        <dbReference type="Google" id="ProtNLM"/>
    </source>
</evidence>
<dbReference type="AlphaFoldDB" id="A0A381N3Q9"/>
<name>A0A381N3Q9_9ZZZZ</name>
<feature type="coiled-coil region" evidence="1">
    <location>
        <begin position="327"/>
        <end position="399"/>
    </location>
</feature>
<organism evidence="2">
    <name type="scientific">marine metagenome</name>
    <dbReference type="NCBI Taxonomy" id="408172"/>
    <lineage>
        <taxon>unclassified sequences</taxon>
        <taxon>metagenomes</taxon>
        <taxon>ecological metagenomes</taxon>
    </lineage>
</organism>
<dbReference type="EMBL" id="UINC01000110">
    <property type="protein sequence ID" value="SUZ49242.1"/>
    <property type="molecule type" value="Genomic_DNA"/>
</dbReference>
<accession>A0A381N3Q9</accession>
<reference evidence="2" key="1">
    <citation type="submission" date="2018-05" db="EMBL/GenBank/DDBJ databases">
        <authorList>
            <person name="Lanie J.A."/>
            <person name="Ng W.-L."/>
            <person name="Kazmierczak K.M."/>
            <person name="Andrzejewski T.M."/>
            <person name="Davidsen T.M."/>
            <person name="Wayne K.J."/>
            <person name="Tettelin H."/>
            <person name="Glass J.I."/>
            <person name="Rusch D."/>
            <person name="Podicherti R."/>
            <person name="Tsui H.-C.T."/>
            <person name="Winkler M.E."/>
        </authorList>
    </citation>
    <scope>NUCLEOTIDE SEQUENCE</scope>
</reference>
<evidence type="ECO:0000313" key="2">
    <source>
        <dbReference type="EMBL" id="SUZ49242.1"/>
    </source>
</evidence>
<keyword evidence="1" id="KW-0175">Coiled coil</keyword>
<sequence length="944" mass="107959">MHVLGGENVTVSFSALGETPDSVFIEFKPIAFEQGRDSVILKTVFPSQENNVLSAELKEVFQNYRYRAFIPSTKFWQPWSEISSKRYSISVTDRPTIEDFTVTIISPPYTRLSPQIQKANQAEIQALKGSRISVQLNANQDLATAEMILNGELKNMEVKRNSANYDFIVQNDGDFSIHLTDGRGITNRNPIPFRIQMIHDISPQMTIIQPPPIVELGGDQSIEIMMTIEDDFGFSNLQLAYEIQRPSYIQVEPFISMFSLPIKDQNQSTQDINTTWDLRQLGLMPEDEIHYHFELYDNDVITGPKKSLSGTFIARVPSLNDLFHSFNEKEEDIVDMVELELEEIEKLHKQLKKVELNLLKTDKPEWKDQQALKETMEDVKEKLTDFETLTEQLDELNNSSEKHQLFSDDLMKKFQDLQQLIEEIFPPEMLKNMDWMNEALEKLNTKDLLAALEKLSNNLDQVEQELDRFLDIFKRVKAEQQVDELRKRIRQLVENQDNIDQQIRHTTPQTDPSVFKRLSLEEKMSQKELDQIRETMESASRDVKNFSRETAKSLEDLSDSEDATASNTHLKDAIKSLDREDPYAAMDESYAGLQSLEALNNSMEDILSDFQSKTTRDMAHKFRTILRDVLTLSKAQESLKNETTDIPRNSPRLGKLAGQQQMLQDQLTQTMANTMELSRETFLVSPEMGQKLGMSFAQMNASKGKLAERNGSGSLGNQNQAMLALNEGAKTIIQTIQQMQESGSASGYEEFLKRMEEMTSDQQNLNGQGMQLALGQMAAAMREALMQQMLAQQRGVQKSLKQMMDEMKQAGNQGLGDLSGIANEMDEVIRDLERKRFTRQTSDRQQRILSRMLDSQKSMTQRGFEEQRKSQTAGEVFYTGPSGLPQDLGQRQSLIMNAMNDALKLGYSRDYKNMIRRYFNALSEAESIILPDSTKTSEIEGIYP</sequence>
<proteinExistence type="predicted"/>
<evidence type="ECO:0000256" key="1">
    <source>
        <dbReference type="SAM" id="Coils"/>
    </source>
</evidence>
<gene>
    <name evidence="2" type="ORF">METZ01_LOCUS2096</name>
</gene>